<keyword evidence="2" id="KW-0929">Antimicrobial</keyword>
<dbReference type="GO" id="GO:0042742">
    <property type="term" value="P:defense response to bacterium"/>
    <property type="evidence" value="ECO:0007669"/>
    <property type="project" value="UniProtKB-KW"/>
</dbReference>
<evidence type="ECO:0000313" key="8">
    <source>
        <dbReference type="EMBL" id="SDZ01673.1"/>
    </source>
</evidence>
<dbReference type="RefSeq" id="WP_143047207.1">
    <property type="nucleotide sequence ID" value="NZ_FNON01000008.1"/>
</dbReference>
<feature type="compositionally biased region" description="Basic and acidic residues" evidence="7">
    <location>
        <begin position="1"/>
        <end position="10"/>
    </location>
</feature>
<dbReference type="GO" id="GO:0005576">
    <property type="term" value="C:extracellular region"/>
    <property type="evidence" value="ECO:0007669"/>
    <property type="project" value="InterPro"/>
</dbReference>
<dbReference type="GO" id="GO:0005102">
    <property type="term" value="F:signaling receptor binding"/>
    <property type="evidence" value="ECO:0007669"/>
    <property type="project" value="UniProtKB-KW"/>
</dbReference>
<dbReference type="EMBL" id="FNON01000008">
    <property type="protein sequence ID" value="SDZ01673.1"/>
    <property type="molecule type" value="Genomic_DNA"/>
</dbReference>
<keyword evidence="5" id="KW-0044">Antibiotic</keyword>
<name>A0A1H3PL14_9PSEU</name>
<evidence type="ECO:0000256" key="7">
    <source>
        <dbReference type="SAM" id="MobiDB-lite"/>
    </source>
</evidence>
<evidence type="ECO:0000256" key="3">
    <source>
        <dbReference type="ARBA" id="ARBA00022784"/>
    </source>
</evidence>
<keyword evidence="6" id="KW-0078">Bacteriocin</keyword>
<keyword evidence="3" id="KW-0883">Thioether bond</keyword>
<organism evidence="8 9">
    <name type="scientific">Amycolatopsis xylanica</name>
    <dbReference type="NCBI Taxonomy" id="589385"/>
    <lineage>
        <taxon>Bacteria</taxon>
        <taxon>Bacillati</taxon>
        <taxon>Actinomycetota</taxon>
        <taxon>Actinomycetes</taxon>
        <taxon>Pseudonocardiales</taxon>
        <taxon>Pseudonocardiaceae</taxon>
        <taxon>Amycolatopsis</taxon>
    </lineage>
</organism>
<dbReference type="InterPro" id="IPR007682">
    <property type="entry name" value="Lantibiotic_typ-A_Lactobact"/>
</dbReference>
<evidence type="ECO:0000256" key="1">
    <source>
        <dbReference type="ARBA" id="ARBA00009379"/>
    </source>
</evidence>
<dbReference type="AlphaFoldDB" id="A0A1H3PL14"/>
<accession>A0A1H3PL14</accession>
<proteinExistence type="inferred from homology"/>
<dbReference type="Proteomes" id="UP000199515">
    <property type="component" value="Unassembled WGS sequence"/>
</dbReference>
<protein>
    <submittedName>
        <fullName evidence="8">Type-A lantibiotic</fullName>
    </submittedName>
</protein>
<evidence type="ECO:0000313" key="9">
    <source>
        <dbReference type="Proteomes" id="UP000199515"/>
    </source>
</evidence>
<dbReference type="STRING" id="589385.SAMN05421504_108269"/>
<keyword evidence="4" id="KW-0425">Lantibiotic</keyword>
<sequence length="33" mass="3519">MSEQEIKNEAAETPEEVTIEELDQLAGGGGETI</sequence>
<keyword evidence="9" id="KW-1185">Reference proteome</keyword>
<evidence type="ECO:0000256" key="6">
    <source>
        <dbReference type="ARBA" id="ARBA00023048"/>
    </source>
</evidence>
<gene>
    <name evidence="8" type="ORF">SAMN05421504_108269</name>
</gene>
<evidence type="ECO:0000256" key="4">
    <source>
        <dbReference type="ARBA" id="ARBA00022789"/>
    </source>
</evidence>
<evidence type="ECO:0000256" key="2">
    <source>
        <dbReference type="ARBA" id="ARBA00022529"/>
    </source>
</evidence>
<feature type="region of interest" description="Disordered" evidence="7">
    <location>
        <begin position="1"/>
        <end position="33"/>
    </location>
</feature>
<dbReference type="GO" id="GO:0031640">
    <property type="term" value="P:killing of cells of another organism"/>
    <property type="evidence" value="ECO:0007669"/>
    <property type="project" value="UniProtKB-KW"/>
</dbReference>
<comment type="similarity">
    <text evidence="1">Belongs to the type A lantibiotic family.</text>
</comment>
<dbReference type="Pfam" id="PF04604">
    <property type="entry name" value="L_biotic_typeA"/>
    <property type="match status" value="1"/>
</dbReference>
<evidence type="ECO:0000256" key="5">
    <source>
        <dbReference type="ARBA" id="ARBA00023022"/>
    </source>
</evidence>
<reference evidence="8 9" key="1">
    <citation type="submission" date="2016-10" db="EMBL/GenBank/DDBJ databases">
        <authorList>
            <person name="de Groot N.N."/>
        </authorList>
    </citation>
    <scope>NUCLEOTIDE SEQUENCE [LARGE SCALE GENOMIC DNA]</scope>
    <source>
        <strain evidence="8 9">CPCC 202699</strain>
    </source>
</reference>
<feature type="compositionally biased region" description="Acidic residues" evidence="7">
    <location>
        <begin position="12"/>
        <end position="23"/>
    </location>
</feature>